<accession>A0A146ME82</accession>
<dbReference type="EMBL" id="GDHC01000595">
    <property type="protein sequence ID" value="JAQ18034.1"/>
    <property type="molecule type" value="Transcribed_RNA"/>
</dbReference>
<evidence type="ECO:0000256" key="1">
    <source>
        <dbReference type="SAM" id="MobiDB-lite"/>
    </source>
</evidence>
<evidence type="ECO:0000313" key="2">
    <source>
        <dbReference type="EMBL" id="JAQ18034.1"/>
    </source>
</evidence>
<gene>
    <name evidence="2" type="ORF">g.27244</name>
</gene>
<organism evidence="2">
    <name type="scientific">Lygus hesperus</name>
    <name type="common">Western plant bug</name>
    <dbReference type="NCBI Taxonomy" id="30085"/>
    <lineage>
        <taxon>Eukaryota</taxon>
        <taxon>Metazoa</taxon>
        <taxon>Ecdysozoa</taxon>
        <taxon>Arthropoda</taxon>
        <taxon>Hexapoda</taxon>
        <taxon>Insecta</taxon>
        <taxon>Pterygota</taxon>
        <taxon>Neoptera</taxon>
        <taxon>Paraneoptera</taxon>
        <taxon>Hemiptera</taxon>
        <taxon>Heteroptera</taxon>
        <taxon>Panheteroptera</taxon>
        <taxon>Cimicomorpha</taxon>
        <taxon>Miridae</taxon>
        <taxon>Mirini</taxon>
        <taxon>Lygus</taxon>
    </lineage>
</organism>
<sequence length="236" mass="25937">MKSRTENQQQSNTIPNLWYAVSYTTPIIPAIPCNTIDPAMGAYVPCIAIHGSKNIALKRKKNLENLSPRLGISRNIYPCLHIPFASLIPQLVRTCHDTTFNTLQYPDVTYSLEATLFVGISHIAIEYVTLIAPDFQSIILQSVQIPEHIKRDIVASSLAQVELHHVCQLYTDGATSIHPVVTTVTTNTQPDSEAPAIENSTVLTTLTEPTSPSKTKGNADTTPTHAITGNYNTYRP</sequence>
<name>A0A146ME82_LYGHE</name>
<proteinExistence type="predicted"/>
<feature type="region of interest" description="Disordered" evidence="1">
    <location>
        <begin position="205"/>
        <end position="236"/>
    </location>
</feature>
<protein>
    <submittedName>
        <fullName evidence="2">Uncharacterized protein</fullName>
    </submittedName>
</protein>
<reference evidence="2" key="1">
    <citation type="journal article" date="2016" name="Gigascience">
        <title>De novo construction of an expanded transcriptome assembly for the western tarnished plant bug, Lygus hesperus.</title>
        <authorList>
            <person name="Tassone E.E."/>
            <person name="Geib S.M."/>
            <person name="Hall B."/>
            <person name="Fabrick J.A."/>
            <person name="Brent C.S."/>
            <person name="Hull J.J."/>
        </authorList>
    </citation>
    <scope>NUCLEOTIDE SEQUENCE</scope>
</reference>
<dbReference type="AlphaFoldDB" id="A0A146ME82"/>